<dbReference type="GO" id="GO:0006749">
    <property type="term" value="P:glutathione metabolic process"/>
    <property type="evidence" value="ECO:0007669"/>
    <property type="project" value="TreeGrafter"/>
</dbReference>
<dbReference type="CDD" id="cd00299">
    <property type="entry name" value="GST_C_family"/>
    <property type="match status" value="1"/>
</dbReference>
<dbReference type="Pfam" id="PF13410">
    <property type="entry name" value="GST_C_2"/>
    <property type="match status" value="1"/>
</dbReference>
<dbReference type="PANTHER" id="PTHR42673:SF4">
    <property type="entry name" value="MALEYLACETOACETATE ISOMERASE"/>
    <property type="match status" value="1"/>
</dbReference>
<sequence>MLVLFHNIISPSARAVRLFLAEKGVEADLREEPDWEGRIEFRRLSPEGEVPLLLVDGGHTIAGFLPICEYLEELHPEPPMLGRDLLARAEVRRLALWYGHRFWEEVGRYLITEKIIKRLYRRETPDTEAIRAGLQNLRTHLDYLDYLATRRHYLTGTYFTLADAIAAAQVSVLDYLGHVAWDDHPGAREWYMLVKSRKSMRHLLGERIAGIRPPKYYDQPDF</sequence>
<dbReference type="SUPFAM" id="SSF47616">
    <property type="entry name" value="GST C-terminal domain-like"/>
    <property type="match status" value="1"/>
</dbReference>
<comment type="caution">
    <text evidence="3">The sequence shown here is derived from an EMBL/GenBank/DDBJ whole genome shotgun (WGS) entry which is preliminary data.</text>
</comment>
<dbReference type="InterPro" id="IPR040079">
    <property type="entry name" value="Glutathione_S-Trfase"/>
</dbReference>
<dbReference type="Gene3D" id="1.20.1050.10">
    <property type="match status" value="1"/>
</dbReference>
<dbReference type="RefSeq" id="WP_132709402.1">
    <property type="nucleotide sequence ID" value="NZ_JACIGF010000013.1"/>
</dbReference>
<dbReference type="EMBL" id="SLXO01000013">
    <property type="protein sequence ID" value="TCP30768.1"/>
    <property type="molecule type" value="Genomic_DNA"/>
</dbReference>
<name>A0A4R2P8V9_RHOSA</name>
<reference evidence="3 4" key="1">
    <citation type="submission" date="2019-03" db="EMBL/GenBank/DDBJ databases">
        <title>Genomic Encyclopedia of Type Strains, Phase IV (KMG-IV): sequencing the most valuable type-strain genomes for metagenomic binning, comparative biology and taxonomic classification.</title>
        <authorList>
            <person name="Goeker M."/>
        </authorList>
    </citation>
    <scope>NUCLEOTIDE SEQUENCE [LARGE SCALE GENOMIC DNA]</scope>
    <source>
        <strain evidence="3 4">DSM 2132</strain>
    </source>
</reference>
<evidence type="ECO:0000259" key="2">
    <source>
        <dbReference type="PROSITE" id="PS50405"/>
    </source>
</evidence>
<dbReference type="Gene3D" id="3.40.30.10">
    <property type="entry name" value="Glutaredoxin"/>
    <property type="match status" value="1"/>
</dbReference>
<dbReference type="Proteomes" id="UP000295399">
    <property type="component" value="Unassembled WGS sequence"/>
</dbReference>
<dbReference type="InParanoid" id="A0A4R2P8V9"/>
<gene>
    <name evidence="3" type="ORF">EV659_11321</name>
</gene>
<proteinExistence type="predicted"/>
<dbReference type="SFLD" id="SFLDS00019">
    <property type="entry name" value="Glutathione_Transferase_(cytos"/>
    <property type="match status" value="1"/>
</dbReference>
<dbReference type="AlphaFoldDB" id="A0A4R2P8V9"/>
<dbReference type="PROSITE" id="PS50405">
    <property type="entry name" value="GST_CTER"/>
    <property type="match status" value="1"/>
</dbReference>
<dbReference type="InterPro" id="IPR036282">
    <property type="entry name" value="Glutathione-S-Trfase_C_sf"/>
</dbReference>
<organism evidence="3 4">
    <name type="scientific">Rhodothalassium salexigens DSM 2132</name>
    <dbReference type="NCBI Taxonomy" id="1188247"/>
    <lineage>
        <taxon>Bacteria</taxon>
        <taxon>Pseudomonadati</taxon>
        <taxon>Pseudomonadota</taxon>
        <taxon>Alphaproteobacteria</taxon>
        <taxon>Rhodothalassiales</taxon>
        <taxon>Rhodothalassiaceae</taxon>
        <taxon>Rhodothalassium</taxon>
    </lineage>
</organism>
<dbReference type="InterPro" id="IPR036249">
    <property type="entry name" value="Thioredoxin-like_sf"/>
</dbReference>
<keyword evidence="4" id="KW-1185">Reference proteome</keyword>
<dbReference type="CDD" id="cd00570">
    <property type="entry name" value="GST_N_family"/>
    <property type="match status" value="1"/>
</dbReference>
<dbReference type="PANTHER" id="PTHR42673">
    <property type="entry name" value="MALEYLACETOACETATE ISOMERASE"/>
    <property type="match status" value="1"/>
</dbReference>
<dbReference type="InterPro" id="IPR010987">
    <property type="entry name" value="Glutathione-S-Trfase_C-like"/>
</dbReference>
<accession>A0A4R2P8V9</accession>
<dbReference type="Pfam" id="PF13409">
    <property type="entry name" value="GST_N_2"/>
    <property type="match status" value="1"/>
</dbReference>
<keyword evidence="3" id="KW-0808">Transferase</keyword>
<evidence type="ECO:0000259" key="1">
    <source>
        <dbReference type="PROSITE" id="PS50404"/>
    </source>
</evidence>
<dbReference type="GO" id="GO:0016034">
    <property type="term" value="F:maleylacetoacetate isomerase activity"/>
    <property type="evidence" value="ECO:0007669"/>
    <property type="project" value="TreeGrafter"/>
</dbReference>
<protein>
    <submittedName>
        <fullName evidence="3">Glutathione S-transferase</fullName>
    </submittedName>
</protein>
<dbReference type="InterPro" id="IPR004045">
    <property type="entry name" value="Glutathione_S-Trfase_N"/>
</dbReference>
<dbReference type="SUPFAM" id="SSF52833">
    <property type="entry name" value="Thioredoxin-like"/>
    <property type="match status" value="1"/>
</dbReference>
<dbReference type="PROSITE" id="PS50404">
    <property type="entry name" value="GST_NTER"/>
    <property type="match status" value="1"/>
</dbReference>
<evidence type="ECO:0000313" key="3">
    <source>
        <dbReference type="EMBL" id="TCP30768.1"/>
    </source>
</evidence>
<feature type="domain" description="GST C-terminal" evidence="2">
    <location>
        <begin position="84"/>
        <end position="217"/>
    </location>
</feature>
<feature type="domain" description="GST N-terminal" evidence="1">
    <location>
        <begin position="1"/>
        <end position="79"/>
    </location>
</feature>
<evidence type="ECO:0000313" key="4">
    <source>
        <dbReference type="Proteomes" id="UP000295399"/>
    </source>
</evidence>
<dbReference type="GO" id="GO:0006559">
    <property type="term" value="P:L-phenylalanine catabolic process"/>
    <property type="evidence" value="ECO:0007669"/>
    <property type="project" value="TreeGrafter"/>
</dbReference>
<dbReference type="OrthoDB" id="9794721at2"/>
<dbReference type="GO" id="GO:0004364">
    <property type="term" value="F:glutathione transferase activity"/>
    <property type="evidence" value="ECO:0007669"/>
    <property type="project" value="TreeGrafter"/>
</dbReference>